<dbReference type="EMBL" id="BLKT01000003">
    <property type="protein sequence ID" value="GFG55959.1"/>
    <property type="molecule type" value="Genomic_DNA"/>
</dbReference>
<keyword evidence="3" id="KW-1185">Reference proteome</keyword>
<comment type="caution">
    <text evidence="1">The sequence shown here is derived from an EMBL/GenBank/DDBJ whole genome shotgun (WGS) entry which is preliminary data.</text>
</comment>
<proteinExistence type="predicted"/>
<reference evidence="1" key="2">
    <citation type="submission" date="2020-02" db="EMBL/GenBank/DDBJ databases">
        <authorList>
            <person name="Matsumoto Y."/>
            <person name="Motooka D."/>
            <person name="Nakamura S."/>
        </authorList>
    </citation>
    <scope>NUCLEOTIDE SEQUENCE</scope>
    <source>
        <strain evidence="1">JCM 13392</strain>
    </source>
</reference>
<organism evidence="1 3">
    <name type="scientific">Mycolicibacterium murale</name>
    <dbReference type="NCBI Taxonomy" id="182220"/>
    <lineage>
        <taxon>Bacteria</taxon>
        <taxon>Bacillati</taxon>
        <taxon>Actinomycetota</taxon>
        <taxon>Actinomycetes</taxon>
        <taxon>Mycobacteriales</taxon>
        <taxon>Mycobacteriaceae</taxon>
        <taxon>Mycolicibacterium</taxon>
    </lineage>
</organism>
<evidence type="ECO:0000313" key="3">
    <source>
        <dbReference type="Proteomes" id="UP000465241"/>
    </source>
</evidence>
<evidence type="ECO:0000313" key="2">
    <source>
        <dbReference type="EMBL" id="GFG62486.1"/>
    </source>
</evidence>
<dbReference type="Proteomes" id="UP000465241">
    <property type="component" value="Unassembled WGS sequence"/>
</dbReference>
<gene>
    <name evidence="1" type="ORF">MMUR_00950</name>
    <name evidence="2" type="ORF">MMUR_66220</name>
</gene>
<evidence type="ECO:0000313" key="1">
    <source>
        <dbReference type="EMBL" id="GFG55959.1"/>
    </source>
</evidence>
<protein>
    <submittedName>
        <fullName evidence="1">Uncharacterized protein</fullName>
    </submittedName>
</protein>
<reference evidence="1 3" key="1">
    <citation type="journal article" date="2019" name="Emerg. Microbes Infect.">
        <title>Comprehensive subspecies identification of 175 nontuberculous mycobacteria species based on 7547 genomic profiles.</title>
        <authorList>
            <person name="Matsumoto Y."/>
            <person name="Kinjo T."/>
            <person name="Motooka D."/>
            <person name="Nabeya D."/>
            <person name="Jung N."/>
            <person name="Uechi K."/>
            <person name="Horii T."/>
            <person name="Iida T."/>
            <person name="Fujita J."/>
            <person name="Nakamura S."/>
        </authorList>
    </citation>
    <scope>NUCLEOTIDE SEQUENCE [LARGE SCALE GENOMIC DNA]</scope>
    <source>
        <strain evidence="1 3">JCM 13392</strain>
    </source>
</reference>
<dbReference type="AlphaFoldDB" id="A0A7I9WEP5"/>
<sequence>MSGVRTASGTIAATAVTAPIPSPLQGAEGEARIAWVSQAAAEPTLTSCSCEAPPSARPP</sequence>
<accession>A0A7I9WEP5</accession>
<dbReference type="EMBL" id="BLKT01000004">
    <property type="protein sequence ID" value="GFG62486.1"/>
    <property type="molecule type" value="Genomic_DNA"/>
</dbReference>
<name>A0A7I9WEP5_9MYCO</name>